<keyword evidence="12 25" id="KW-0503">Monooxygenase</keyword>
<dbReference type="GO" id="GO:0048443">
    <property type="term" value="P:stamen development"/>
    <property type="evidence" value="ECO:0007669"/>
    <property type="project" value="UniProtKB-ARBA"/>
</dbReference>
<comment type="pathway">
    <text evidence="17">Steroid biosynthesis.</text>
</comment>
<comment type="cofactor">
    <cofactor evidence="1 24">
        <name>heme</name>
        <dbReference type="ChEBI" id="CHEBI:30413"/>
    </cofactor>
</comment>
<keyword evidence="28" id="KW-1185">Reference proteome</keyword>
<dbReference type="PANTHER" id="PTHR24286">
    <property type="entry name" value="CYTOCHROME P450 26"/>
    <property type="match status" value="1"/>
</dbReference>
<dbReference type="GO" id="GO:0005506">
    <property type="term" value="F:iron ion binding"/>
    <property type="evidence" value="ECO:0007669"/>
    <property type="project" value="InterPro"/>
</dbReference>
<comment type="similarity">
    <text evidence="4 25">Belongs to the cytochrome P450 family.</text>
</comment>
<evidence type="ECO:0000256" key="8">
    <source>
        <dbReference type="ARBA" id="ARBA00022955"/>
    </source>
</evidence>
<keyword evidence="8" id="KW-0752">Steroid biosynthesis</keyword>
<keyword evidence="23" id="KW-1069">Brassinosteroid biosynthesis</keyword>
<feature type="transmembrane region" description="Helical" evidence="26">
    <location>
        <begin position="6"/>
        <end position="24"/>
    </location>
</feature>
<protein>
    <recommendedName>
        <fullName evidence="18">22alpha-hydroxysteroid 23-monooxygenase</fullName>
        <ecNumber evidence="18">1.14.14.147</ecNumber>
    </recommendedName>
    <alternativeName>
        <fullName evidence="21">(22R,23R)-22,23-dihydroxy-campest-4-en-3-one synthase</fullName>
    </alternativeName>
    <alternativeName>
        <fullName evidence="22">(22R,23R)-22,23-dihydroxycampesterol synthase</fullName>
    </alternativeName>
    <alternativeName>
        <fullName evidence="19">6-deoxoteasterone synthase</fullName>
    </alternativeName>
    <alternativeName>
        <fullName evidence="20">Teasterone synthase</fullName>
    </alternativeName>
</protein>
<evidence type="ECO:0000256" key="3">
    <source>
        <dbReference type="ARBA" id="ARBA00004972"/>
    </source>
</evidence>
<evidence type="ECO:0000256" key="1">
    <source>
        <dbReference type="ARBA" id="ARBA00001971"/>
    </source>
</evidence>
<evidence type="ECO:0000256" key="17">
    <source>
        <dbReference type="ARBA" id="ARBA00060577"/>
    </source>
</evidence>
<evidence type="ECO:0000256" key="14">
    <source>
        <dbReference type="ARBA" id="ARBA00037910"/>
    </source>
</evidence>
<evidence type="ECO:0000256" key="19">
    <source>
        <dbReference type="ARBA" id="ARBA00075093"/>
    </source>
</evidence>
<keyword evidence="5 24" id="KW-0349">Heme</keyword>
<name>A0A6A3A6R4_HIBSY</name>
<evidence type="ECO:0000256" key="22">
    <source>
        <dbReference type="ARBA" id="ARBA00083187"/>
    </source>
</evidence>
<dbReference type="GO" id="GO:0005789">
    <property type="term" value="C:endoplasmic reticulum membrane"/>
    <property type="evidence" value="ECO:0007669"/>
    <property type="project" value="UniProtKB-SubCell"/>
</dbReference>
<dbReference type="PRINTS" id="PR00465">
    <property type="entry name" value="EP450IV"/>
</dbReference>
<evidence type="ECO:0000256" key="13">
    <source>
        <dbReference type="ARBA" id="ARBA00023136"/>
    </source>
</evidence>
<comment type="catalytic activity">
    <reaction evidence="16">
        <text>3-epi-6-deoxocathasterone + reduced [NADPH--hemoprotein reductase] + O2 = 6-deoxotyphasterol + oxidized [NADPH--hemoprotein reductase] + H2O + H(+)</text>
        <dbReference type="Rhea" id="RHEA:27321"/>
        <dbReference type="Rhea" id="RHEA-COMP:11964"/>
        <dbReference type="Rhea" id="RHEA-COMP:11965"/>
        <dbReference type="ChEBI" id="CHEBI:15377"/>
        <dbReference type="ChEBI" id="CHEBI:15378"/>
        <dbReference type="ChEBI" id="CHEBI:15379"/>
        <dbReference type="ChEBI" id="CHEBI:20717"/>
        <dbReference type="ChEBI" id="CHEBI:57618"/>
        <dbReference type="ChEBI" id="CHEBI:58210"/>
        <dbReference type="ChEBI" id="CHEBI:59410"/>
        <dbReference type="EC" id="1.14.14.147"/>
    </reaction>
</comment>
<evidence type="ECO:0000256" key="9">
    <source>
        <dbReference type="ARBA" id="ARBA00022989"/>
    </source>
</evidence>
<dbReference type="EMBL" id="VEPZ02001038">
    <property type="protein sequence ID" value="KAE8699437.1"/>
    <property type="molecule type" value="Genomic_DNA"/>
</dbReference>
<dbReference type="GO" id="GO:0048441">
    <property type="term" value="P:petal development"/>
    <property type="evidence" value="ECO:0007669"/>
    <property type="project" value="UniProtKB-ARBA"/>
</dbReference>
<dbReference type="SUPFAM" id="SSF48264">
    <property type="entry name" value="Cytochrome P450"/>
    <property type="match status" value="1"/>
</dbReference>
<evidence type="ECO:0000256" key="18">
    <source>
        <dbReference type="ARBA" id="ARBA00066344"/>
    </source>
</evidence>
<evidence type="ECO:0000256" key="6">
    <source>
        <dbReference type="ARBA" id="ARBA00022692"/>
    </source>
</evidence>
<dbReference type="Pfam" id="PF00067">
    <property type="entry name" value="p450"/>
    <property type="match status" value="2"/>
</dbReference>
<evidence type="ECO:0000256" key="5">
    <source>
        <dbReference type="ARBA" id="ARBA00022617"/>
    </source>
</evidence>
<dbReference type="InterPro" id="IPR017972">
    <property type="entry name" value="Cyt_P450_CS"/>
</dbReference>
<dbReference type="GO" id="GO:0016709">
    <property type="term" value="F:oxidoreductase activity, acting on paired donors, with incorporation or reduction of molecular oxygen, NAD(P)H as one donor, and incorporation of one atom of oxygen"/>
    <property type="evidence" value="ECO:0007669"/>
    <property type="project" value="TreeGrafter"/>
</dbReference>
<evidence type="ECO:0000256" key="4">
    <source>
        <dbReference type="ARBA" id="ARBA00010617"/>
    </source>
</evidence>
<comment type="catalytic activity">
    <reaction evidence="15">
        <text>(22S,24R)-22-hydroxy-5alpha-ergostan-3-one + reduced [NADPH--hemoprotein reductase] + O2 = 3-dehydro-6-deoxoteasterone + oxidized [NADPH--hemoprotein reductase] + H2O + H(+)</text>
        <dbReference type="Rhea" id="RHEA:27325"/>
        <dbReference type="Rhea" id="RHEA-COMP:11964"/>
        <dbReference type="Rhea" id="RHEA-COMP:11965"/>
        <dbReference type="ChEBI" id="CHEBI:15377"/>
        <dbReference type="ChEBI" id="CHEBI:15378"/>
        <dbReference type="ChEBI" id="CHEBI:15379"/>
        <dbReference type="ChEBI" id="CHEBI:20710"/>
        <dbReference type="ChEBI" id="CHEBI:57618"/>
        <dbReference type="ChEBI" id="CHEBI:58210"/>
        <dbReference type="ChEBI" id="CHEBI:59411"/>
        <dbReference type="EC" id="1.14.14.147"/>
    </reaction>
</comment>
<evidence type="ECO:0000256" key="21">
    <source>
        <dbReference type="ARBA" id="ARBA00078776"/>
    </source>
</evidence>
<comment type="caution">
    <text evidence="27">The sequence shown here is derived from an EMBL/GenBank/DDBJ whole genome shotgun (WGS) entry which is preliminary data.</text>
</comment>
<dbReference type="InterPro" id="IPR002403">
    <property type="entry name" value="Cyt_P450_E_grp-IV"/>
</dbReference>
<comment type="pathway">
    <text evidence="14">Plant hormone biosynthesis; brassinosteroid biosynthesis.</text>
</comment>
<keyword evidence="9 26" id="KW-1133">Transmembrane helix</keyword>
<dbReference type="Gene3D" id="1.10.630.10">
    <property type="entry name" value="Cytochrome P450"/>
    <property type="match status" value="1"/>
</dbReference>
<reference evidence="27" key="1">
    <citation type="submission" date="2019-09" db="EMBL/GenBank/DDBJ databases">
        <title>Draft genome information of white flower Hibiscus syriacus.</title>
        <authorList>
            <person name="Kim Y.-M."/>
        </authorList>
    </citation>
    <scope>NUCLEOTIDE SEQUENCE [LARGE SCALE GENOMIC DNA]</scope>
    <source>
        <strain evidence="27">YM2019G1</strain>
    </source>
</reference>
<dbReference type="InterPro" id="IPR001128">
    <property type="entry name" value="Cyt_P450"/>
</dbReference>
<keyword evidence="13 26" id="KW-0472">Membrane</keyword>
<dbReference type="InterPro" id="IPR036396">
    <property type="entry name" value="Cyt_P450_sf"/>
</dbReference>
<organism evidence="27 28">
    <name type="scientific">Hibiscus syriacus</name>
    <name type="common">Rose of Sharon</name>
    <dbReference type="NCBI Taxonomy" id="106335"/>
    <lineage>
        <taxon>Eukaryota</taxon>
        <taxon>Viridiplantae</taxon>
        <taxon>Streptophyta</taxon>
        <taxon>Embryophyta</taxon>
        <taxon>Tracheophyta</taxon>
        <taxon>Spermatophyta</taxon>
        <taxon>Magnoliopsida</taxon>
        <taxon>eudicotyledons</taxon>
        <taxon>Gunneridae</taxon>
        <taxon>Pentapetalae</taxon>
        <taxon>rosids</taxon>
        <taxon>malvids</taxon>
        <taxon>Malvales</taxon>
        <taxon>Malvaceae</taxon>
        <taxon>Malvoideae</taxon>
        <taxon>Hibiscus</taxon>
    </lineage>
</organism>
<dbReference type="FunFam" id="1.10.630.10:FF:000048">
    <property type="entry name" value="3-epi-6-deoxocathasterone 23-monooxygenase CYP90D1"/>
    <property type="match status" value="1"/>
</dbReference>
<evidence type="ECO:0000256" key="20">
    <source>
        <dbReference type="ARBA" id="ARBA00076244"/>
    </source>
</evidence>
<evidence type="ECO:0000256" key="2">
    <source>
        <dbReference type="ARBA" id="ARBA00004389"/>
    </source>
</evidence>
<evidence type="ECO:0000256" key="16">
    <source>
        <dbReference type="ARBA" id="ARBA00051572"/>
    </source>
</evidence>
<evidence type="ECO:0000256" key="7">
    <source>
        <dbReference type="ARBA" id="ARBA00022723"/>
    </source>
</evidence>
<keyword evidence="23" id="KW-0443">Lipid metabolism</keyword>
<comment type="pathway">
    <text evidence="3">Hormone biosynthesis.</text>
</comment>
<evidence type="ECO:0000256" key="26">
    <source>
        <dbReference type="SAM" id="Phobius"/>
    </source>
</evidence>
<dbReference type="CDD" id="cd11043">
    <property type="entry name" value="CYP90-like"/>
    <property type="match status" value="1"/>
</dbReference>
<evidence type="ECO:0000256" key="11">
    <source>
        <dbReference type="ARBA" id="ARBA00023004"/>
    </source>
</evidence>
<gene>
    <name evidence="27" type="ORF">F3Y22_tig00110578pilonHSYRG00074</name>
</gene>
<evidence type="ECO:0000313" key="28">
    <source>
        <dbReference type="Proteomes" id="UP000436088"/>
    </source>
</evidence>
<keyword evidence="7 24" id="KW-0479">Metal-binding</keyword>
<proteinExistence type="inferred from homology"/>
<evidence type="ECO:0000256" key="25">
    <source>
        <dbReference type="RuleBase" id="RU000461"/>
    </source>
</evidence>
<keyword evidence="6 26" id="KW-0812">Transmembrane</keyword>
<evidence type="ECO:0000256" key="24">
    <source>
        <dbReference type="PIRSR" id="PIRSR602403-1"/>
    </source>
</evidence>
<dbReference type="GO" id="GO:0020037">
    <property type="term" value="F:heme binding"/>
    <property type="evidence" value="ECO:0007669"/>
    <property type="project" value="InterPro"/>
</dbReference>
<evidence type="ECO:0000256" key="10">
    <source>
        <dbReference type="ARBA" id="ARBA00023002"/>
    </source>
</evidence>
<dbReference type="GO" id="GO:0048366">
    <property type="term" value="P:leaf development"/>
    <property type="evidence" value="ECO:0007669"/>
    <property type="project" value="UniProtKB-ARBA"/>
</dbReference>
<dbReference type="GO" id="GO:0010268">
    <property type="term" value="P:brassinosteroid homeostasis"/>
    <property type="evidence" value="ECO:0007669"/>
    <property type="project" value="TreeGrafter"/>
</dbReference>
<dbReference type="GO" id="GO:0016125">
    <property type="term" value="P:sterol metabolic process"/>
    <property type="evidence" value="ECO:0007669"/>
    <property type="project" value="TreeGrafter"/>
</dbReference>
<dbReference type="AlphaFoldDB" id="A0A6A3A6R4"/>
<sequence>MEMMSSLMWIIVYMTTLVFSIIFLRAKTKCMISKTSCQLPQGTLGWPFLGETIDFISCAYSDRPESFMDRRRRMYGKVFKSHIFGTPTIVSTDAEVSRFVLQSDAKAFVPFYPKSLTELMGKSSILLINGSLQRKIHGLIGSFFKSPHLKHQITRDMQSYVQQAMDKWRDDQPIFIQDETKTIAFQVLVKALISLNPGEEMEVLKKQFQEFISGLMSLPVKAKKRMFKIVHKIIQSRRNSSTSSMAPRDVVDVLLKDASELLTDDLIAGNMIDMMIPGEDSVPVLMTLAIKYLSDCPAALHQLTEENLKLKRLKAQNGEALIWSDYLSLSFTQSVITETLRMGNIIIGVMRKAMKDMEIKGYLIPKGWCFFAYFRSVHLDENHYDWPYQFNPWRWQYSTNSNMGTDPRVQEKDIISSYNFTPFGGGQRLCPGLDLARLEASIFLHHFVTNFSPTNDRRWIYKCNGIRVARGLTEQIDCELDNV</sequence>
<dbReference type="PROSITE" id="PS00086">
    <property type="entry name" value="CYTOCHROME_P450"/>
    <property type="match status" value="1"/>
</dbReference>
<accession>A0A6A3A6R4</accession>
<dbReference type="GO" id="GO:0102097">
    <property type="term" value="F:22alpha-hydroxysteroid 23-monooxygenase activity"/>
    <property type="evidence" value="ECO:0007669"/>
    <property type="project" value="UniProtKB-EC"/>
</dbReference>
<comment type="subcellular location">
    <subcellularLocation>
        <location evidence="2">Endoplasmic reticulum membrane</location>
        <topology evidence="2">Single-pass membrane protein</topology>
    </subcellularLocation>
</comment>
<feature type="binding site" description="axial binding residue" evidence="24">
    <location>
        <position position="430"/>
    </location>
    <ligand>
        <name>heme</name>
        <dbReference type="ChEBI" id="CHEBI:30413"/>
    </ligand>
    <ligandPart>
        <name>Fe</name>
        <dbReference type="ChEBI" id="CHEBI:18248"/>
    </ligandPart>
</feature>
<keyword evidence="23" id="KW-0444">Lipid biosynthesis</keyword>
<evidence type="ECO:0000256" key="23">
    <source>
        <dbReference type="ARBA" id="ARBA00084112"/>
    </source>
</evidence>
<dbReference type="GO" id="GO:0016132">
    <property type="term" value="P:brassinosteroid biosynthetic process"/>
    <property type="evidence" value="ECO:0007669"/>
    <property type="project" value="UniProtKB-KW"/>
</dbReference>
<evidence type="ECO:0000256" key="15">
    <source>
        <dbReference type="ARBA" id="ARBA00050234"/>
    </source>
</evidence>
<dbReference type="Proteomes" id="UP000436088">
    <property type="component" value="Unassembled WGS sequence"/>
</dbReference>
<evidence type="ECO:0000313" key="27">
    <source>
        <dbReference type="EMBL" id="KAE8699437.1"/>
    </source>
</evidence>
<keyword evidence="11 24" id="KW-0408">Iron</keyword>
<evidence type="ECO:0000256" key="12">
    <source>
        <dbReference type="ARBA" id="ARBA00023033"/>
    </source>
</evidence>
<dbReference type="PANTHER" id="PTHR24286:SF30">
    <property type="entry name" value="3-EPI-6-DEOXOCATHASTERONE 23-MONOOXYGENASE CYP90D1"/>
    <property type="match status" value="1"/>
</dbReference>
<keyword evidence="10 25" id="KW-0560">Oxidoreductase</keyword>
<dbReference type="EC" id="1.14.14.147" evidence="18"/>